<sequence length="88" mass="10006">MMIDLLQATRDYWRKLDEVEAAYQRGELSVPEVNARVHELMTELGEARRQTFKDLWASLQVTVSQQREAIAGTVAVGLLAYLWLATLA</sequence>
<keyword evidence="3" id="KW-1185">Reference proteome</keyword>
<organism evidence="2 3">
    <name type="scientific">Leptolyngbya iicbica LK</name>
    <dbReference type="NCBI Taxonomy" id="2294035"/>
    <lineage>
        <taxon>Bacteria</taxon>
        <taxon>Bacillati</taxon>
        <taxon>Cyanobacteriota</taxon>
        <taxon>Cyanophyceae</taxon>
        <taxon>Leptolyngbyales</taxon>
        <taxon>Leptolyngbyaceae</taxon>
        <taxon>Leptolyngbya group</taxon>
        <taxon>Leptolyngbya</taxon>
        <taxon>Leptolyngbya iicbica</taxon>
    </lineage>
</organism>
<reference evidence="2 3" key="1">
    <citation type="submission" date="2018-11" db="EMBL/GenBank/DDBJ databases">
        <title>Whole genome sequencing of an environmental sample.</title>
        <authorList>
            <person name="Sarangi A.N."/>
            <person name="Singh D."/>
            <person name="Tripathy S."/>
        </authorList>
    </citation>
    <scope>NUCLEOTIDE SEQUENCE [LARGE SCALE GENOMIC DNA]</scope>
    <source>
        <strain evidence="2 3">Lakshadweep</strain>
    </source>
</reference>
<name>A0A4Q7EG52_9CYAN</name>
<gene>
    <name evidence="2" type="ORF">DYY88_03085</name>
</gene>
<dbReference type="Proteomes" id="UP000292459">
    <property type="component" value="Unassembled WGS sequence"/>
</dbReference>
<keyword evidence="1" id="KW-1133">Transmembrane helix</keyword>
<evidence type="ECO:0000256" key="1">
    <source>
        <dbReference type="SAM" id="Phobius"/>
    </source>
</evidence>
<protein>
    <submittedName>
        <fullName evidence="2">Uncharacterized protein</fullName>
    </submittedName>
</protein>
<dbReference type="AlphaFoldDB" id="A0A4Q7EG52"/>
<comment type="caution">
    <text evidence="2">The sequence shown here is derived from an EMBL/GenBank/DDBJ whole genome shotgun (WGS) entry which is preliminary data.</text>
</comment>
<evidence type="ECO:0000313" key="2">
    <source>
        <dbReference type="EMBL" id="RZM82253.1"/>
    </source>
</evidence>
<proteinExistence type="predicted"/>
<keyword evidence="1" id="KW-0812">Transmembrane</keyword>
<evidence type="ECO:0000313" key="3">
    <source>
        <dbReference type="Proteomes" id="UP000292459"/>
    </source>
</evidence>
<accession>A0A4Q7EG52</accession>
<keyword evidence="1" id="KW-0472">Membrane</keyword>
<dbReference type="EMBL" id="QVFV01000001">
    <property type="protein sequence ID" value="RZM82253.1"/>
    <property type="molecule type" value="Genomic_DNA"/>
</dbReference>
<feature type="transmembrane region" description="Helical" evidence="1">
    <location>
        <begin position="69"/>
        <end position="86"/>
    </location>
</feature>